<evidence type="ECO:0000256" key="2">
    <source>
        <dbReference type="ARBA" id="ARBA00007118"/>
    </source>
</evidence>
<proteinExistence type="inferred from homology"/>
<organism evidence="7 8">
    <name type="scientific">Fusobacterium necrophorum subsp. funduliforme B35</name>
    <dbReference type="NCBI Taxonomy" id="1226633"/>
    <lineage>
        <taxon>Bacteria</taxon>
        <taxon>Fusobacteriati</taxon>
        <taxon>Fusobacteriota</taxon>
        <taxon>Fusobacteriia</taxon>
        <taxon>Fusobacteriales</taxon>
        <taxon>Fusobacteriaceae</taxon>
        <taxon>Fusobacterium</taxon>
    </lineage>
</organism>
<reference evidence="7 8" key="1">
    <citation type="submission" date="2013-08" db="EMBL/GenBank/DDBJ databases">
        <title>An opportunistic ruminal bacterium that causes liver abscesses in cattle.</title>
        <authorList>
            <person name="Benahmed F.H."/>
            <person name="Rasmussen M."/>
            <person name="Harbottle H."/>
            <person name="Soppet D."/>
            <person name="Nagaraja T.G."/>
            <person name="Davidson M."/>
        </authorList>
    </citation>
    <scope>NUCLEOTIDE SEQUENCE [LARGE SCALE GENOMIC DNA]</scope>
    <source>
        <strain evidence="7 8">B35</strain>
    </source>
</reference>
<comment type="similarity">
    <text evidence="2">Belongs to the nitroreductase family.</text>
</comment>
<keyword evidence="4" id="KW-0288">FMN</keyword>
<feature type="domain" description="Nitroreductase" evidence="6">
    <location>
        <begin position="7"/>
        <end position="61"/>
    </location>
</feature>
<comment type="cofactor">
    <cofactor evidence="1">
        <name>FMN</name>
        <dbReference type="ChEBI" id="CHEBI:58210"/>
    </cofactor>
</comment>
<evidence type="ECO:0000256" key="1">
    <source>
        <dbReference type="ARBA" id="ARBA00001917"/>
    </source>
</evidence>
<evidence type="ECO:0000256" key="5">
    <source>
        <dbReference type="ARBA" id="ARBA00023002"/>
    </source>
</evidence>
<dbReference type="GO" id="GO:0016491">
    <property type="term" value="F:oxidoreductase activity"/>
    <property type="evidence" value="ECO:0007669"/>
    <property type="project" value="UniProtKB-KW"/>
</dbReference>
<dbReference type="CDD" id="cd20609">
    <property type="entry name" value="nitroreductase"/>
    <property type="match status" value="1"/>
</dbReference>
<dbReference type="PANTHER" id="PTHR43673">
    <property type="entry name" value="NAD(P)H NITROREDUCTASE YDGI-RELATED"/>
    <property type="match status" value="1"/>
</dbReference>
<keyword evidence="3" id="KW-0285">Flavoprotein</keyword>
<dbReference type="PATRIC" id="fig|1226633.4.peg.713"/>
<evidence type="ECO:0000256" key="4">
    <source>
        <dbReference type="ARBA" id="ARBA00022643"/>
    </source>
</evidence>
<dbReference type="Proteomes" id="UP000031184">
    <property type="component" value="Unassembled WGS sequence"/>
</dbReference>
<dbReference type="InterPro" id="IPR000415">
    <property type="entry name" value="Nitroreductase-like"/>
</dbReference>
<sequence>MNFWEVVRNRYSCKKFSDRIVEKEKLKHILEAGRLAPTAKNLQEHHIYVLQSEEFLAKIDKVTPCRYGAKTVLLITFDKKNVFVYPGAKRDSGVEDASIVATHCMLAATALGVDSCWINNFDPDILAKELNLPEQEEVLMLLDLGYAAEGTGALPNHHLRKELEETVTYL</sequence>
<dbReference type="InterPro" id="IPR029479">
    <property type="entry name" value="Nitroreductase"/>
</dbReference>
<dbReference type="OrthoDB" id="9812105at2"/>
<dbReference type="RefSeq" id="WP_035905086.1">
    <property type="nucleotide sequence ID" value="NZ_AOJP01000001.1"/>
</dbReference>
<dbReference type="EMBL" id="AUZI01000011">
    <property type="protein sequence ID" value="KID49865.1"/>
    <property type="molecule type" value="Genomic_DNA"/>
</dbReference>
<dbReference type="SUPFAM" id="SSF55469">
    <property type="entry name" value="FMN-dependent nitroreductase-like"/>
    <property type="match status" value="1"/>
</dbReference>
<feature type="domain" description="Nitroreductase" evidence="6">
    <location>
        <begin position="68"/>
        <end position="146"/>
    </location>
</feature>
<dbReference type="Pfam" id="PF00881">
    <property type="entry name" value="Nitroreductase"/>
    <property type="match status" value="2"/>
</dbReference>
<accession>A0A017H7H9</accession>
<dbReference type="PANTHER" id="PTHR43673:SF2">
    <property type="entry name" value="NITROREDUCTASE"/>
    <property type="match status" value="1"/>
</dbReference>
<dbReference type="AlphaFoldDB" id="A0A017H7H9"/>
<protein>
    <submittedName>
        <fullName evidence="7">Nitroreductase</fullName>
    </submittedName>
</protein>
<evidence type="ECO:0000256" key="3">
    <source>
        <dbReference type="ARBA" id="ARBA00022630"/>
    </source>
</evidence>
<evidence type="ECO:0000313" key="7">
    <source>
        <dbReference type="EMBL" id="KID49865.1"/>
    </source>
</evidence>
<dbReference type="Gene3D" id="3.40.109.10">
    <property type="entry name" value="NADH Oxidase"/>
    <property type="match status" value="1"/>
</dbReference>
<gene>
    <name evidence="7" type="ORF">C095_03550</name>
</gene>
<evidence type="ECO:0000259" key="6">
    <source>
        <dbReference type="Pfam" id="PF00881"/>
    </source>
</evidence>
<keyword evidence="5" id="KW-0560">Oxidoreductase</keyword>
<evidence type="ECO:0000313" key="8">
    <source>
        <dbReference type="Proteomes" id="UP000031184"/>
    </source>
</evidence>
<name>A0A017H7H9_9FUSO</name>
<comment type="caution">
    <text evidence="7">The sequence shown here is derived from an EMBL/GenBank/DDBJ whole genome shotgun (WGS) entry which is preliminary data.</text>
</comment>